<proteinExistence type="predicted"/>
<dbReference type="AlphaFoldDB" id="A0A5N6RTL0"/>
<evidence type="ECO:0000313" key="2">
    <source>
        <dbReference type="Proteomes" id="UP000327013"/>
    </source>
</evidence>
<organism evidence="1 2">
    <name type="scientific">Carpinus fangiana</name>
    <dbReference type="NCBI Taxonomy" id="176857"/>
    <lineage>
        <taxon>Eukaryota</taxon>
        <taxon>Viridiplantae</taxon>
        <taxon>Streptophyta</taxon>
        <taxon>Embryophyta</taxon>
        <taxon>Tracheophyta</taxon>
        <taxon>Spermatophyta</taxon>
        <taxon>Magnoliopsida</taxon>
        <taxon>eudicotyledons</taxon>
        <taxon>Gunneridae</taxon>
        <taxon>Pentapetalae</taxon>
        <taxon>rosids</taxon>
        <taxon>fabids</taxon>
        <taxon>Fagales</taxon>
        <taxon>Betulaceae</taxon>
        <taxon>Carpinus</taxon>
    </lineage>
</organism>
<keyword evidence="2" id="KW-1185">Reference proteome</keyword>
<protein>
    <submittedName>
        <fullName evidence="1">Uncharacterized protein</fullName>
    </submittedName>
</protein>
<reference evidence="1 2" key="1">
    <citation type="submission" date="2019-06" db="EMBL/GenBank/DDBJ databases">
        <title>A chromosomal-level reference genome of Carpinus fangiana (Coryloideae, Betulaceae).</title>
        <authorList>
            <person name="Yang X."/>
            <person name="Wang Z."/>
            <person name="Zhang L."/>
            <person name="Hao G."/>
            <person name="Liu J."/>
            <person name="Yang Y."/>
        </authorList>
    </citation>
    <scope>NUCLEOTIDE SEQUENCE [LARGE SCALE GENOMIC DNA]</scope>
    <source>
        <strain evidence="1">Cfa_2016G</strain>
        <tissue evidence="1">Leaf</tissue>
    </source>
</reference>
<dbReference type="EMBL" id="CM017328">
    <property type="protein sequence ID" value="KAE8125612.1"/>
    <property type="molecule type" value="Genomic_DNA"/>
</dbReference>
<sequence length="76" mass="9128">MARQYWLLQPSEFARDHSIVEPYKTDFPSPFQQRKLIKRFNAKGTKAHEYLVTLRGLRFQRRNPLEISKAIEIHQT</sequence>
<accession>A0A5N6RTL0</accession>
<gene>
    <name evidence="1" type="ORF">FH972_020395</name>
</gene>
<name>A0A5N6RTL0_9ROSI</name>
<dbReference type="Proteomes" id="UP000327013">
    <property type="component" value="Chromosome 8"/>
</dbReference>
<evidence type="ECO:0000313" key="1">
    <source>
        <dbReference type="EMBL" id="KAE8125612.1"/>
    </source>
</evidence>